<accession>A0A6I6ENA2</accession>
<keyword evidence="1" id="KW-1133">Transmembrane helix</keyword>
<organism evidence="2 3">
    <name type="scientific">Clostridium bovifaecis</name>
    <dbReference type="NCBI Taxonomy" id="2184719"/>
    <lineage>
        <taxon>Bacteria</taxon>
        <taxon>Bacillati</taxon>
        <taxon>Bacillota</taxon>
        <taxon>Clostridia</taxon>
        <taxon>Eubacteriales</taxon>
        <taxon>Clostridiaceae</taxon>
        <taxon>Clostridium</taxon>
    </lineage>
</organism>
<keyword evidence="1" id="KW-0472">Membrane</keyword>
<reference evidence="2 3" key="1">
    <citation type="submission" date="2019-12" db="EMBL/GenBank/DDBJ databases">
        <title>Genome sequenceing of Clostridium bovifaecis.</title>
        <authorList>
            <person name="Yao Y."/>
        </authorList>
    </citation>
    <scope>NUCLEOTIDE SEQUENCE [LARGE SCALE GENOMIC DNA]</scope>
    <source>
        <strain evidence="2 3">BXX</strain>
    </source>
</reference>
<protein>
    <submittedName>
        <fullName evidence="2">Uncharacterized protein</fullName>
    </submittedName>
</protein>
<keyword evidence="3" id="KW-1185">Reference proteome</keyword>
<proteinExistence type="predicted"/>
<evidence type="ECO:0000313" key="3">
    <source>
        <dbReference type="Proteomes" id="UP000422764"/>
    </source>
</evidence>
<dbReference type="Proteomes" id="UP000422764">
    <property type="component" value="Chromosome"/>
</dbReference>
<evidence type="ECO:0000256" key="1">
    <source>
        <dbReference type="SAM" id="Phobius"/>
    </source>
</evidence>
<gene>
    <name evidence="2" type="ORF">GOM49_08590</name>
</gene>
<sequence>MMKRNYRHDYIVIIMFVIILVINTLNFITYRKILSQRDKLEKIPYINVEKIQPNSIQYSSIIKDIEGREYIKIEKIVNNMDNNIVNMKLQFKGELYLLDGFIENIKIKIVYIA</sequence>
<dbReference type="EMBL" id="CP046522">
    <property type="protein sequence ID" value="QGU95142.1"/>
    <property type="molecule type" value="Genomic_DNA"/>
</dbReference>
<keyword evidence="1" id="KW-0812">Transmembrane</keyword>
<evidence type="ECO:0000313" key="2">
    <source>
        <dbReference type="EMBL" id="QGU95142.1"/>
    </source>
</evidence>
<dbReference type="AlphaFoldDB" id="A0A6I6ENA2"/>
<name>A0A6I6ENA2_9CLOT</name>
<feature type="transmembrane region" description="Helical" evidence="1">
    <location>
        <begin position="12"/>
        <end position="30"/>
    </location>
</feature>